<dbReference type="GO" id="GO:0016020">
    <property type="term" value="C:membrane"/>
    <property type="evidence" value="ECO:0007669"/>
    <property type="project" value="InterPro"/>
</dbReference>
<keyword evidence="5" id="KW-0902">Two-component regulatory system</keyword>
<keyword evidence="3 8" id="KW-0808">Transferase</keyword>
<evidence type="ECO:0000256" key="3">
    <source>
        <dbReference type="ARBA" id="ARBA00022679"/>
    </source>
</evidence>
<evidence type="ECO:0000256" key="2">
    <source>
        <dbReference type="ARBA" id="ARBA00012438"/>
    </source>
</evidence>
<evidence type="ECO:0000256" key="1">
    <source>
        <dbReference type="ARBA" id="ARBA00000085"/>
    </source>
</evidence>
<gene>
    <name evidence="8" type="primary">degS</name>
    <name evidence="8" type="ORF">SBF1_470033</name>
</gene>
<proteinExistence type="predicted"/>
<protein>
    <recommendedName>
        <fullName evidence="2">histidine kinase</fullName>
        <ecNumber evidence="2">2.7.13.3</ecNumber>
    </recommendedName>
</protein>
<dbReference type="PIRSF" id="PIRSF003169">
    <property type="entry name" value="STHK_DegS"/>
    <property type="match status" value="1"/>
</dbReference>
<dbReference type="InterPro" id="IPR005467">
    <property type="entry name" value="His_kinase_dom"/>
</dbReference>
<dbReference type="PANTHER" id="PTHR24421">
    <property type="entry name" value="NITRATE/NITRITE SENSOR PROTEIN NARX-RELATED"/>
    <property type="match status" value="1"/>
</dbReference>
<evidence type="ECO:0000256" key="4">
    <source>
        <dbReference type="ARBA" id="ARBA00022777"/>
    </source>
</evidence>
<keyword evidence="8" id="KW-0378">Hydrolase</keyword>
<dbReference type="InterPro" id="IPR036890">
    <property type="entry name" value="HATPase_C_sf"/>
</dbReference>
<dbReference type="AlphaFoldDB" id="A0A2U3LDV7"/>
<evidence type="ECO:0000259" key="7">
    <source>
        <dbReference type="PROSITE" id="PS50109"/>
    </source>
</evidence>
<dbReference type="CDD" id="cd16917">
    <property type="entry name" value="HATPase_UhpB-NarQ-NarX-like"/>
    <property type="match status" value="1"/>
</dbReference>
<dbReference type="Pfam" id="PF02518">
    <property type="entry name" value="HATPase_c"/>
    <property type="match status" value="1"/>
</dbReference>
<evidence type="ECO:0000313" key="8">
    <source>
        <dbReference type="EMBL" id="SPF50093.1"/>
    </source>
</evidence>
<dbReference type="SUPFAM" id="SSF55874">
    <property type="entry name" value="ATPase domain of HSP90 chaperone/DNA topoisomerase II/histidine kinase"/>
    <property type="match status" value="1"/>
</dbReference>
<dbReference type="Proteomes" id="UP000238916">
    <property type="component" value="Unassembled WGS sequence"/>
</dbReference>
<evidence type="ECO:0000313" key="9">
    <source>
        <dbReference type="Proteomes" id="UP000238916"/>
    </source>
</evidence>
<dbReference type="GO" id="GO:0016787">
    <property type="term" value="F:hydrolase activity"/>
    <property type="evidence" value="ECO:0007669"/>
    <property type="project" value="UniProtKB-KW"/>
</dbReference>
<comment type="catalytic activity">
    <reaction evidence="1">
        <text>ATP + protein L-histidine = ADP + protein N-phospho-L-histidine.</text>
        <dbReference type="EC" id="2.7.13.3"/>
    </reaction>
</comment>
<reference evidence="9" key="1">
    <citation type="submission" date="2018-02" db="EMBL/GenBank/DDBJ databases">
        <authorList>
            <person name="Hausmann B."/>
        </authorList>
    </citation>
    <scope>NUCLEOTIDE SEQUENCE [LARGE SCALE GENOMIC DNA]</scope>
    <source>
        <strain evidence="9">Peat soil MAG SbF1</strain>
    </source>
</reference>
<dbReference type="EMBL" id="OMOF01000412">
    <property type="protein sequence ID" value="SPF50093.1"/>
    <property type="molecule type" value="Genomic_DNA"/>
</dbReference>
<dbReference type="GO" id="GO:0000155">
    <property type="term" value="F:phosphorelay sensor kinase activity"/>
    <property type="evidence" value="ECO:0007669"/>
    <property type="project" value="InterPro"/>
</dbReference>
<dbReference type="InterPro" id="IPR016381">
    <property type="entry name" value="Sig_transdc_His_kinase_DegS"/>
</dbReference>
<dbReference type="InterPro" id="IPR003594">
    <property type="entry name" value="HATPase_dom"/>
</dbReference>
<accession>A0A2U3LDV7</accession>
<organism evidence="8 9">
    <name type="scientific">Candidatus Desulfosporosinus infrequens</name>
    <dbReference type="NCBI Taxonomy" id="2043169"/>
    <lineage>
        <taxon>Bacteria</taxon>
        <taxon>Bacillati</taxon>
        <taxon>Bacillota</taxon>
        <taxon>Clostridia</taxon>
        <taxon>Eubacteriales</taxon>
        <taxon>Desulfitobacteriaceae</taxon>
        <taxon>Desulfosporosinus</taxon>
    </lineage>
</organism>
<dbReference type="Pfam" id="PF05384">
    <property type="entry name" value="DegS"/>
    <property type="match status" value="1"/>
</dbReference>
<name>A0A2U3LDV7_9FIRM</name>
<dbReference type="Pfam" id="PF07730">
    <property type="entry name" value="HisKA_3"/>
    <property type="match status" value="1"/>
</dbReference>
<dbReference type="Gene3D" id="1.20.5.1930">
    <property type="match status" value="1"/>
</dbReference>
<keyword evidence="6" id="KW-0175">Coiled coil</keyword>
<dbReference type="Gene3D" id="3.30.565.10">
    <property type="entry name" value="Histidine kinase-like ATPase, C-terminal domain"/>
    <property type="match status" value="1"/>
</dbReference>
<dbReference type="InterPro" id="IPR008595">
    <property type="entry name" value="DegS"/>
</dbReference>
<dbReference type="EC" id="2.7.13.3" evidence="2"/>
<sequence>MSDLLLKILETTLTAIESGKEEIFYIAETSRTETQRLTSELSQLKADIARVISQVDFLEKVDRRIRQKLMEVNRDYLKYSEKEMIAAYGEAKDAQVSLKLSQGKEKQLRKRRDDLEHSLRQMQITIERAENLMTQLSTAVSLLQGGVEEALETLSYDQRQEMVLRVIRAQEEERRRLAREIHDGPAQTLANIVLRLEIAEKLLEIDPSRLKAELKDLKNLVRSNLQDIRRIIFDLRPMALDDLGLVPAIAKYLDNFQENYGINCELQIEGREKRLFPAMEVALFRLIQEGMTNVAKHAHTEKVDISLVYHKNTTIARIQDYGKGFETSLVLNAPGEHFGLIGMRERVEMFSGRFSVQSTLGKGTTIELSIPARHKEEQHDSDCNCR</sequence>
<feature type="coiled-coil region" evidence="6">
    <location>
        <begin position="105"/>
        <end position="139"/>
    </location>
</feature>
<dbReference type="GO" id="GO:0046983">
    <property type="term" value="F:protein dimerization activity"/>
    <property type="evidence" value="ECO:0007669"/>
    <property type="project" value="InterPro"/>
</dbReference>
<dbReference type="OrthoDB" id="9781904at2"/>
<feature type="coiled-coil region" evidence="6">
    <location>
        <begin position="27"/>
        <end position="61"/>
    </location>
</feature>
<keyword evidence="4 8" id="KW-0418">Kinase</keyword>
<dbReference type="SMART" id="SM00387">
    <property type="entry name" value="HATPase_c"/>
    <property type="match status" value="1"/>
</dbReference>
<dbReference type="PROSITE" id="PS50109">
    <property type="entry name" value="HIS_KIN"/>
    <property type="match status" value="1"/>
</dbReference>
<evidence type="ECO:0000256" key="6">
    <source>
        <dbReference type="SAM" id="Coils"/>
    </source>
</evidence>
<dbReference type="InterPro" id="IPR050482">
    <property type="entry name" value="Sensor_HK_TwoCompSys"/>
</dbReference>
<dbReference type="PANTHER" id="PTHR24421:SF55">
    <property type="entry name" value="SENSOR HISTIDINE KINASE YDFH"/>
    <property type="match status" value="1"/>
</dbReference>
<dbReference type="InterPro" id="IPR011712">
    <property type="entry name" value="Sig_transdc_His_kin_sub3_dim/P"/>
</dbReference>
<feature type="domain" description="Histidine kinase" evidence="7">
    <location>
        <begin position="184"/>
        <end position="374"/>
    </location>
</feature>
<evidence type="ECO:0000256" key="5">
    <source>
        <dbReference type="ARBA" id="ARBA00023012"/>
    </source>
</evidence>